<comment type="caution">
    <text evidence="2">The sequence shown here is derived from an EMBL/GenBank/DDBJ whole genome shotgun (WGS) entry which is preliminary data.</text>
</comment>
<proteinExistence type="predicted"/>
<name>A0AAV4RIQ6_CAEEX</name>
<reference evidence="2 3" key="1">
    <citation type="submission" date="2021-06" db="EMBL/GenBank/DDBJ databases">
        <title>Caerostris extrusa draft genome.</title>
        <authorList>
            <person name="Kono N."/>
            <person name="Arakawa K."/>
        </authorList>
    </citation>
    <scope>NUCLEOTIDE SEQUENCE [LARGE SCALE GENOMIC DNA]</scope>
</reference>
<dbReference type="EMBL" id="BPLR01007838">
    <property type="protein sequence ID" value="GIY20090.1"/>
    <property type="molecule type" value="Genomic_DNA"/>
</dbReference>
<feature type="region of interest" description="Disordered" evidence="1">
    <location>
        <begin position="66"/>
        <end position="94"/>
    </location>
</feature>
<sequence>MARHFLLERKRLVSLNSNCFNIRTGTFLMFGVYKEKSLFSDRLLNSAASLVLLAAAKRETACRIDTEKKKKERDSFSGISSETSDTKHLPEDNRNSDMARHFRLERNGLVSLNSNCLNIRLEHFCCLVSTNKRVLFSDRLLNSKYNL</sequence>
<dbReference type="AlphaFoldDB" id="A0AAV4RIQ6"/>
<keyword evidence="3" id="KW-1185">Reference proteome</keyword>
<accession>A0AAV4RIQ6</accession>
<gene>
    <name evidence="2" type="ORF">CEXT_564991</name>
</gene>
<protein>
    <submittedName>
        <fullName evidence="2">Uncharacterized protein</fullName>
    </submittedName>
</protein>
<organism evidence="2 3">
    <name type="scientific">Caerostris extrusa</name>
    <name type="common">Bark spider</name>
    <name type="synonym">Caerostris bankana</name>
    <dbReference type="NCBI Taxonomy" id="172846"/>
    <lineage>
        <taxon>Eukaryota</taxon>
        <taxon>Metazoa</taxon>
        <taxon>Ecdysozoa</taxon>
        <taxon>Arthropoda</taxon>
        <taxon>Chelicerata</taxon>
        <taxon>Arachnida</taxon>
        <taxon>Araneae</taxon>
        <taxon>Araneomorphae</taxon>
        <taxon>Entelegynae</taxon>
        <taxon>Araneoidea</taxon>
        <taxon>Araneidae</taxon>
        <taxon>Caerostris</taxon>
    </lineage>
</organism>
<feature type="compositionally biased region" description="Basic and acidic residues" evidence="1">
    <location>
        <begin position="84"/>
        <end position="94"/>
    </location>
</feature>
<evidence type="ECO:0000313" key="3">
    <source>
        <dbReference type="Proteomes" id="UP001054945"/>
    </source>
</evidence>
<evidence type="ECO:0000313" key="2">
    <source>
        <dbReference type="EMBL" id="GIY20090.1"/>
    </source>
</evidence>
<dbReference type="Proteomes" id="UP001054945">
    <property type="component" value="Unassembled WGS sequence"/>
</dbReference>
<evidence type="ECO:0000256" key="1">
    <source>
        <dbReference type="SAM" id="MobiDB-lite"/>
    </source>
</evidence>
<feature type="compositionally biased region" description="Basic and acidic residues" evidence="1">
    <location>
        <begin position="66"/>
        <end position="75"/>
    </location>
</feature>